<dbReference type="InterPro" id="IPR017853">
    <property type="entry name" value="GH"/>
</dbReference>
<evidence type="ECO:0000313" key="3">
    <source>
        <dbReference type="Proteomes" id="UP001144372"/>
    </source>
</evidence>
<keyword evidence="3" id="KW-1185">Reference proteome</keyword>
<comment type="caution">
    <text evidence="2">The sequence shown here is derived from an EMBL/GenBank/DDBJ whole genome shotgun (WGS) entry which is preliminary data.</text>
</comment>
<dbReference type="SUPFAM" id="SSF51445">
    <property type="entry name" value="(Trans)glycosidases"/>
    <property type="match status" value="1"/>
</dbReference>
<dbReference type="RefSeq" id="WP_281792415.1">
    <property type="nucleotide sequence ID" value="NZ_BSDR01000001.1"/>
</dbReference>
<protein>
    <recommendedName>
        <fullName evidence="1">Glycoside hydrolase 123-like N-terminal domain-containing protein</fullName>
    </recommendedName>
</protein>
<dbReference type="Pfam" id="PF19543">
    <property type="entry name" value="GH123_N"/>
    <property type="match status" value="2"/>
</dbReference>
<name>A0A9W6FRV9_9BACT</name>
<accession>A0A9W6FRV9</accession>
<evidence type="ECO:0000259" key="1">
    <source>
        <dbReference type="Pfam" id="PF19543"/>
    </source>
</evidence>
<dbReference type="Proteomes" id="UP001144372">
    <property type="component" value="Unassembled WGS sequence"/>
</dbReference>
<sequence>MKNYIVWLIISLLFISSNNVLGLDNPVWIDNNIAMTDDVLDPWQKIEINKNIVKLTGRDYEISNEALMSNISINGNKILQDPIKIKLKVNNEWVDFSPAKFQFETIKNNKVIVKSEYNSKSFKTITRTNIEYDGFTQVDFTITPIANLTINDCHIEIPLKKEFVSLFTHHYLEKPPYDINSINKETDFKGGALPDEGWFGPFSPAIWLGNESVGIQWFSESMEGWSISNRDRVIEIKRSGDTVSLFVHIIGKNYSPQKEITFKFGVIATPVKPFPSFQQYSTFSTAQAASAAMALRWLSPDDLDKAVQKGLKIIVIHQMWTELQGYPGTFENRNAKPLKRFIQEAHNRNLKVIVYIGNMLSMAAPEWPNYGEKMVIEPKRDSKKRDAPPARSVLVDANRFFSDFLVYNIQQMIREYDIDGVMLDGTGMIFPCENKRHGHGVTDSDGNNHPTYPIAETRDLLRRLYHLFHMSPKRDGIILAHVGSPFVPSLSFCDFRWAGEATLRRYRKGYFGWLASLPLGGVSLDEFRASYMGYQYGIPTIYMTKADKSPVSANETAALALLHGVMPRFNWLDFADKKDPNALEHYKVWKMRKDFGLDGSVFYPYWGTQPGVSIEQPDKAKVSFYKKPDGSMLLFIMNMSDNDETINVKFDLGVLGVQARKFQYDTVSGKHGMLSNSSLPVSIKAKSYEVVLVY</sequence>
<feature type="domain" description="Glycoside hydrolase 123-like N-terminal" evidence="1">
    <location>
        <begin position="562"/>
        <end position="662"/>
    </location>
</feature>
<organism evidence="2 3">
    <name type="scientific">Desulforhabdus amnigena</name>
    <dbReference type="NCBI Taxonomy" id="40218"/>
    <lineage>
        <taxon>Bacteria</taxon>
        <taxon>Pseudomonadati</taxon>
        <taxon>Thermodesulfobacteriota</taxon>
        <taxon>Syntrophobacteria</taxon>
        <taxon>Syntrophobacterales</taxon>
        <taxon>Syntrophobacteraceae</taxon>
        <taxon>Desulforhabdus</taxon>
    </lineage>
</organism>
<dbReference type="Gene3D" id="3.20.20.80">
    <property type="entry name" value="Glycosidases"/>
    <property type="match status" value="1"/>
</dbReference>
<feature type="domain" description="Glycoside hydrolase 123-like N-terminal" evidence="1">
    <location>
        <begin position="28"/>
        <end position="355"/>
    </location>
</feature>
<dbReference type="InterPro" id="IPR045711">
    <property type="entry name" value="GH123-like_N"/>
</dbReference>
<gene>
    <name evidence="2" type="ORF">DAMNIGENAA_08420</name>
</gene>
<dbReference type="AlphaFoldDB" id="A0A9W6FRV9"/>
<evidence type="ECO:0000313" key="2">
    <source>
        <dbReference type="EMBL" id="GLI33409.1"/>
    </source>
</evidence>
<reference evidence="2" key="1">
    <citation type="submission" date="2022-12" db="EMBL/GenBank/DDBJ databases">
        <title>Reference genome sequencing for broad-spectrum identification of bacterial and archaeal isolates by mass spectrometry.</title>
        <authorList>
            <person name="Sekiguchi Y."/>
            <person name="Tourlousse D.M."/>
        </authorList>
    </citation>
    <scope>NUCLEOTIDE SEQUENCE</scope>
    <source>
        <strain evidence="2">ASRB1</strain>
    </source>
</reference>
<proteinExistence type="predicted"/>
<dbReference type="EMBL" id="BSDR01000001">
    <property type="protein sequence ID" value="GLI33409.1"/>
    <property type="molecule type" value="Genomic_DNA"/>
</dbReference>